<evidence type="ECO:0000259" key="5">
    <source>
        <dbReference type="PROSITE" id="PS51352"/>
    </source>
</evidence>
<dbReference type="InterPro" id="IPR025380">
    <property type="entry name" value="DUF4369"/>
</dbReference>
<evidence type="ECO:0000256" key="1">
    <source>
        <dbReference type="ARBA" id="ARBA00004196"/>
    </source>
</evidence>
<dbReference type="Pfam" id="PF14289">
    <property type="entry name" value="DUF4369"/>
    <property type="match status" value="1"/>
</dbReference>
<dbReference type="GO" id="GO:0017004">
    <property type="term" value="P:cytochrome complex assembly"/>
    <property type="evidence" value="ECO:0007669"/>
    <property type="project" value="UniProtKB-KW"/>
</dbReference>
<keyword evidence="3" id="KW-1015">Disulfide bond</keyword>
<organism evidence="6 7">
    <name type="scientific">Arthrospiribacter ruber</name>
    <dbReference type="NCBI Taxonomy" id="2487934"/>
    <lineage>
        <taxon>Bacteria</taxon>
        <taxon>Pseudomonadati</taxon>
        <taxon>Bacteroidota</taxon>
        <taxon>Cytophagia</taxon>
        <taxon>Cytophagales</taxon>
        <taxon>Cyclobacteriaceae</taxon>
        <taxon>Arthrospiribacter</taxon>
    </lineage>
</organism>
<dbReference type="AlphaFoldDB" id="A0A951J052"/>
<evidence type="ECO:0000313" key="7">
    <source>
        <dbReference type="Proteomes" id="UP000727490"/>
    </source>
</evidence>
<dbReference type="InterPro" id="IPR050553">
    <property type="entry name" value="Thioredoxin_ResA/DsbE_sf"/>
</dbReference>
<dbReference type="CDD" id="cd02966">
    <property type="entry name" value="TlpA_like_family"/>
    <property type="match status" value="1"/>
</dbReference>
<dbReference type="InterPro" id="IPR036249">
    <property type="entry name" value="Thioredoxin-like_sf"/>
</dbReference>
<dbReference type="GO" id="GO:0016209">
    <property type="term" value="F:antioxidant activity"/>
    <property type="evidence" value="ECO:0007669"/>
    <property type="project" value="InterPro"/>
</dbReference>
<evidence type="ECO:0000256" key="3">
    <source>
        <dbReference type="ARBA" id="ARBA00023157"/>
    </source>
</evidence>
<evidence type="ECO:0000256" key="2">
    <source>
        <dbReference type="ARBA" id="ARBA00022748"/>
    </source>
</evidence>
<sequence>MMGIVKNILLLSIGIAMLACEQSSKREFDGSVMITGKLENVPNGSVVLAYISDDAPQQIAEIPVSGSGKFEYNLILDGPGFYLLNLMGSKEVKLALYDQDVDVFYNFADDTSLKIEGSDDSQYVQEINALMQEYQGTINYLNNVYMEAMKERDQEKIKKVQQDALELEQNHAAKVKDLVRSMDGSFAALQSFSMINPKSDFEFLDETVTKMSERYPEYKEVQQLMAQLEEMRALAVGQPAPEISLPDPDGDIVNLSDLRGKYVLIDFWAAWCRPCREENPNVVRLYNEYKDQGFEVFGVSLDRTKDAWVKAIADDNLTWTHVSDLKYFNSEAASLYQINAIPATYMLDPEGKIIAKDLRGQSLENKLKEIFN</sequence>
<dbReference type="RefSeq" id="WP_343207105.1">
    <property type="nucleotide sequence ID" value="NZ_RPHB01000005.1"/>
</dbReference>
<name>A0A951J052_9BACT</name>
<dbReference type="PROSITE" id="PS51352">
    <property type="entry name" value="THIOREDOXIN_2"/>
    <property type="match status" value="1"/>
</dbReference>
<comment type="caution">
    <text evidence="6">The sequence shown here is derived from an EMBL/GenBank/DDBJ whole genome shotgun (WGS) entry which is preliminary data.</text>
</comment>
<comment type="subcellular location">
    <subcellularLocation>
        <location evidence="1">Cell envelope</location>
    </subcellularLocation>
</comment>
<dbReference type="PANTHER" id="PTHR42852">
    <property type="entry name" value="THIOL:DISULFIDE INTERCHANGE PROTEIN DSBE"/>
    <property type="match status" value="1"/>
</dbReference>
<protein>
    <submittedName>
        <fullName evidence="6">AhpC/TSA family protein</fullName>
    </submittedName>
</protein>
<dbReference type="GO" id="GO:0016491">
    <property type="term" value="F:oxidoreductase activity"/>
    <property type="evidence" value="ECO:0007669"/>
    <property type="project" value="InterPro"/>
</dbReference>
<reference evidence="6 7" key="1">
    <citation type="journal article" date="2020" name="Syst. Appl. Microbiol.">
        <title>Arthrospiribacter ruber gen. nov., sp. nov., a novel bacterium isolated from Arthrospira cultures.</title>
        <authorList>
            <person name="Waleron M."/>
            <person name="Misztak A."/>
            <person name="Waleron M.M."/>
            <person name="Furmaniak M."/>
            <person name="Mrozik A."/>
            <person name="Waleron K."/>
        </authorList>
    </citation>
    <scope>NUCLEOTIDE SEQUENCE [LARGE SCALE GENOMIC DNA]</scope>
    <source>
        <strain evidence="6 7">DPMB0001</strain>
    </source>
</reference>
<feature type="domain" description="Thioredoxin" evidence="5">
    <location>
        <begin position="234"/>
        <end position="372"/>
    </location>
</feature>
<dbReference type="GO" id="GO:0030313">
    <property type="term" value="C:cell envelope"/>
    <property type="evidence" value="ECO:0007669"/>
    <property type="project" value="UniProtKB-SubCell"/>
</dbReference>
<keyword evidence="2" id="KW-0201">Cytochrome c-type biogenesis</keyword>
<accession>A0A951J052</accession>
<dbReference type="PROSITE" id="PS51257">
    <property type="entry name" value="PROKAR_LIPOPROTEIN"/>
    <property type="match status" value="1"/>
</dbReference>
<dbReference type="InterPro" id="IPR013766">
    <property type="entry name" value="Thioredoxin_domain"/>
</dbReference>
<evidence type="ECO:0000256" key="4">
    <source>
        <dbReference type="ARBA" id="ARBA00023284"/>
    </source>
</evidence>
<dbReference type="Pfam" id="PF00578">
    <property type="entry name" value="AhpC-TSA"/>
    <property type="match status" value="1"/>
</dbReference>
<keyword evidence="4" id="KW-0676">Redox-active center</keyword>
<dbReference type="EMBL" id="RPHB01000005">
    <property type="protein sequence ID" value="MBW3468528.1"/>
    <property type="molecule type" value="Genomic_DNA"/>
</dbReference>
<dbReference type="PANTHER" id="PTHR42852:SF6">
    <property type="entry name" value="THIOL:DISULFIDE INTERCHANGE PROTEIN DSBE"/>
    <property type="match status" value="1"/>
</dbReference>
<evidence type="ECO:0000313" key="6">
    <source>
        <dbReference type="EMBL" id="MBW3468528.1"/>
    </source>
</evidence>
<dbReference type="Gene3D" id="3.40.30.10">
    <property type="entry name" value="Glutaredoxin"/>
    <property type="match status" value="1"/>
</dbReference>
<dbReference type="SUPFAM" id="SSF52833">
    <property type="entry name" value="Thioredoxin-like"/>
    <property type="match status" value="1"/>
</dbReference>
<keyword evidence="7" id="KW-1185">Reference proteome</keyword>
<dbReference type="InterPro" id="IPR000866">
    <property type="entry name" value="AhpC/TSA"/>
</dbReference>
<dbReference type="Proteomes" id="UP000727490">
    <property type="component" value="Unassembled WGS sequence"/>
</dbReference>
<gene>
    <name evidence="6" type="ORF">EGN73_11995</name>
</gene>
<proteinExistence type="predicted"/>